<dbReference type="PANTHER" id="PTHR33304">
    <property type="match status" value="1"/>
</dbReference>
<feature type="compositionally biased region" description="Polar residues" evidence="6">
    <location>
        <begin position="456"/>
        <end position="469"/>
    </location>
</feature>
<evidence type="ECO:0000313" key="8">
    <source>
        <dbReference type="EMBL" id="KAG6768575.1"/>
    </source>
</evidence>
<sequence length="621" mass="69029">MSSSGDTVVDKPARMILNSLFQMNVCRKCGDKGDVKRLIYCNKCHASAEHSYCLDTLPRKGEKEVLWACEECCSIDANPTPVSSRKSERIEGAANIKLNRMKLRKRTRFSPVTAKAYTDSSSQVKQPVSDYCSMKEAIETQSTSQCLQNEELKKPRRRFVVKDDSSSDEESDIIECLVVNPLQSAPAVAADSLNVSHSILIYNLLLFLFGRGSFNIQNLENHTSVLLLAHLSTNACSKVWDAASALPAQLNMEILSRSDAWPHKFQITPPAVESIGLYFFPQRERDEKVFESLLDEMIIHDRALKAVINDLELLVFSSCELPQEHWLLSRMTGVQVSAKSIICGVCLKQLKNMLLLAMQRLPCPPTSQIMLALKMGRVLVSHPESTQSPLSKTNGCTFILKVPTLYGKTSVSSSFEFELGFGIPSSRNGPSGHERLTDRFEKRPLIGDASCLQPETKMQSTSSRSTGNGEQRKRKRKLVLDDDGNSDGEGGGESVEGSVVDPCQQAPPGVPATPLTVPHSSPFSESYENVCAQPLSIQFGSMYLFDVVNICLVILIDLFYNRDERAFESLVDEIILHDYALKAVVNNLEILIFSSRELPVEYWRKLPLPTSLSLLFSLDSS</sequence>
<evidence type="ECO:0000256" key="1">
    <source>
        <dbReference type="ARBA" id="ARBA00022723"/>
    </source>
</evidence>
<dbReference type="GO" id="GO:0008270">
    <property type="term" value="F:zinc ion binding"/>
    <property type="evidence" value="ECO:0007669"/>
    <property type="project" value="UniProtKB-KW"/>
</dbReference>
<dbReference type="OrthoDB" id="1932206at2759"/>
<dbReference type="Pfam" id="PF23121">
    <property type="entry name" value="SPOC_AIPP2"/>
    <property type="match status" value="2"/>
</dbReference>
<gene>
    <name evidence="8" type="ORF">POTOM_027497</name>
</gene>
<accession>A0A8X8CW30</accession>
<keyword evidence="1" id="KW-0479">Metal-binding</keyword>
<feature type="region of interest" description="Disordered" evidence="6">
    <location>
        <begin position="447"/>
        <end position="517"/>
    </location>
</feature>
<keyword evidence="3" id="KW-0862">Zinc</keyword>
<keyword evidence="5" id="KW-0804">Transcription</keyword>
<dbReference type="InterPro" id="IPR056280">
    <property type="entry name" value="AIPP2-like_SPOC"/>
</dbReference>
<dbReference type="AlphaFoldDB" id="A0A8X8CW30"/>
<keyword evidence="9" id="KW-1185">Reference proteome</keyword>
<feature type="domain" description="AIPP2-like SPOC-like" evidence="7">
    <location>
        <begin position="211"/>
        <end position="329"/>
    </location>
</feature>
<evidence type="ECO:0000256" key="5">
    <source>
        <dbReference type="ARBA" id="ARBA00023163"/>
    </source>
</evidence>
<evidence type="ECO:0000256" key="2">
    <source>
        <dbReference type="ARBA" id="ARBA00022771"/>
    </source>
</evidence>
<reference evidence="8" key="1">
    <citation type="journal article" date="2020" name="bioRxiv">
        <title>Hybrid origin of Populus tomentosa Carr. identified through genome sequencing and phylogenomic analysis.</title>
        <authorList>
            <person name="An X."/>
            <person name="Gao K."/>
            <person name="Chen Z."/>
            <person name="Li J."/>
            <person name="Yang X."/>
            <person name="Yang X."/>
            <person name="Zhou J."/>
            <person name="Guo T."/>
            <person name="Zhao T."/>
            <person name="Huang S."/>
            <person name="Miao D."/>
            <person name="Khan W.U."/>
            <person name="Rao P."/>
            <person name="Ye M."/>
            <person name="Lei B."/>
            <person name="Liao W."/>
            <person name="Wang J."/>
            <person name="Ji L."/>
            <person name="Li Y."/>
            <person name="Guo B."/>
            <person name="Mustafa N.S."/>
            <person name="Li S."/>
            <person name="Yun Q."/>
            <person name="Keller S.R."/>
            <person name="Mao J."/>
            <person name="Zhang R."/>
            <person name="Strauss S.H."/>
        </authorList>
    </citation>
    <scope>NUCLEOTIDE SEQUENCE</scope>
    <source>
        <strain evidence="8">GM15</strain>
        <tissue evidence="8">Leaf</tissue>
    </source>
</reference>
<feature type="domain" description="AIPP2-like SPOC-like" evidence="7">
    <location>
        <begin position="560"/>
        <end position="604"/>
    </location>
</feature>
<evidence type="ECO:0000259" key="7">
    <source>
        <dbReference type="Pfam" id="PF23121"/>
    </source>
</evidence>
<evidence type="ECO:0000313" key="9">
    <source>
        <dbReference type="Proteomes" id="UP000886885"/>
    </source>
</evidence>
<protein>
    <recommendedName>
        <fullName evidence="7">AIPP2-like SPOC-like domain-containing protein</fullName>
    </recommendedName>
</protein>
<dbReference type="InterPro" id="IPR049914">
    <property type="entry name" value="PHD1-3/5-6"/>
</dbReference>
<proteinExistence type="predicted"/>
<dbReference type="Proteomes" id="UP000886885">
    <property type="component" value="Chromosome 7A"/>
</dbReference>
<dbReference type="GO" id="GO:0140566">
    <property type="term" value="F:histone reader activity"/>
    <property type="evidence" value="ECO:0007669"/>
    <property type="project" value="InterPro"/>
</dbReference>
<evidence type="ECO:0000256" key="4">
    <source>
        <dbReference type="ARBA" id="ARBA00023015"/>
    </source>
</evidence>
<evidence type="ECO:0000256" key="3">
    <source>
        <dbReference type="ARBA" id="ARBA00022833"/>
    </source>
</evidence>
<dbReference type="PANTHER" id="PTHR33304:SF49">
    <property type="entry name" value="OS12G0161500 PROTEIN"/>
    <property type="match status" value="1"/>
</dbReference>
<comment type="caution">
    <text evidence="8">The sequence shown here is derived from an EMBL/GenBank/DDBJ whole genome shotgun (WGS) entry which is preliminary data.</text>
</comment>
<dbReference type="GO" id="GO:0034244">
    <property type="term" value="P:negative regulation of transcription elongation by RNA polymerase II"/>
    <property type="evidence" value="ECO:0007669"/>
    <property type="project" value="InterPro"/>
</dbReference>
<organism evidence="8 9">
    <name type="scientific">Populus tomentosa</name>
    <name type="common">Chinese white poplar</name>
    <dbReference type="NCBI Taxonomy" id="118781"/>
    <lineage>
        <taxon>Eukaryota</taxon>
        <taxon>Viridiplantae</taxon>
        <taxon>Streptophyta</taxon>
        <taxon>Embryophyta</taxon>
        <taxon>Tracheophyta</taxon>
        <taxon>Spermatophyta</taxon>
        <taxon>Magnoliopsida</taxon>
        <taxon>eudicotyledons</taxon>
        <taxon>Gunneridae</taxon>
        <taxon>Pentapetalae</taxon>
        <taxon>rosids</taxon>
        <taxon>fabids</taxon>
        <taxon>Malpighiales</taxon>
        <taxon>Salicaceae</taxon>
        <taxon>Saliceae</taxon>
        <taxon>Populus</taxon>
    </lineage>
</organism>
<evidence type="ECO:0000256" key="6">
    <source>
        <dbReference type="SAM" id="MobiDB-lite"/>
    </source>
</evidence>
<dbReference type="EMBL" id="JAAWWB010000013">
    <property type="protein sequence ID" value="KAG6768575.1"/>
    <property type="molecule type" value="Genomic_DNA"/>
</dbReference>
<name>A0A8X8CW30_POPTO</name>
<keyword evidence="4" id="KW-0805">Transcription regulation</keyword>
<keyword evidence="2" id="KW-0863">Zinc-finger</keyword>